<gene>
    <name evidence="1" type="ORF">AAE3_LOCUS6264</name>
</gene>
<keyword evidence="2" id="KW-1185">Reference proteome</keyword>
<protein>
    <recommendedName>
        <fullName evidence="3">F-box domain-containing protein</fullName>
    </recommendedName>
</protein>
<reference evidence="1 2" key="1">
    <citation type="submission" date="2020-01" db="EMBL/GenBank/DDBJ databases">
        <authorList>
            <person name="Gupta K D."/>
        </authorList>
    </citation>
    <scope>NUCLEOTIDE SEQUENCE [LARGE SCALE GENOMIC DNA]</scope>
</reference>
<name>A0A8S0VZS4_CYCAE</name>
<organism evidence="1 2">
    <name type="scientific">Cyclocybe aegerita</name>
    <name type="common">Black poplar mushroom</name>
    <name type="synonym">Agrocybe aegerita</name>
    <dbReference type="NCBI Taxonomy" id="1973307"/>
    <lineage>
        <taxon>Eukaryota</taxon>
        <taxon>Fungi</taxon>
        <taxon>Dikarya</taxon>
        <taxon>Basidiomycota</taxon>
        <taxon>Agaricomycotina</taxon>
        <taxon>Agaricomycetes</taxon>
        <taxon>Agaricomycetidae</taxon>
        <taxon>Agaricales</taxon>
        <taxon>Agaricineae</taxon>
        <taxon>Bolbitiaceae</taxon>
        <taxon>Cyclocybe</taxon>
    </lineage>
</organism>
<accession>A0A8S0VZS4</accession>
<evidence type="ECO:0000313" key="2">
    <source>
        <dbReference type="Proteomes" id="UP000467700"/>
    </source>
</evidence>
<dbReference type="EMBL" id="CACVBS010000042">
    <property type="protein sequence ID" value="CAA7264051.1"/>
    <property type="molecule type" value="Genomic_DNA"/>
</dbReference>
<dbReference type="Proteomes" id="UP000467700">
    <property type="component" value="Unassembled WGS sequence"/>
</dbReference>
<dbReference type="Gene3D" id="3.80.10.10">
    <property type="entry name" value="Ribonuclease Inhibitor"/>
    <property type="match status" value="1"/>
</dbReference>
<dbReference type="OrthoDB" id="2841072at2759"/>
<comment type="caution">
    <text evidence="1">The sequence shown here is derived from an EMBL/GenBank/DDBJ whole genome shotgun (WGS) entry which is preliminary data.</text>
</comment>
<evidence type="ECO:0008006" key="3">
    <source>
        <dbReference type="Google" id="ProtNLM"/>
    </source>
</evidence>
<sequence>MRSLRPLLWLLPDEVVEFRQVEAPLVPERFSNLESVMSITAALQVSHFARWKYYASRIRVLKFSNHMFEKLRFRVGRSVYEALLSDNPTGAPLLPKLRELRALNPDDHTLLRLSLNPNIKHIDIDGGFMLTPDLQDARTWDHLMDILNENKIPATVRELSIALRWSWQDLTMPLPTSVFAHILKYSRLSKLHLPSFQLSDISTLSQLGQLPLEAATLNLTILADMQLPPGCFTALKKATIIVNDSDVLIGLVRQWDTENLESLIIRRFLRTFFWDVNTILKCLQQHLPSVSLRRLYIYSSAPESSAPFDENTSGASITDLEHLFTFRNLTSLTMSAGGPFSLTDADLMKIAAAWPLLEQFIAYEREVSAWPSVTPTGLASFVGALPHLTDVILRFDATADFLALESVVPHKRVTTFDVCTSVAVTPERLTEFMHKLFPALDCIGYGWSYLDRWASASAPPIYESEEEFEVGTASLACWKKVHESFGNIPSLMW</sequence>
<proteinExistence type="predicted"/>
<dbReference type="AlphaFoldDB" id="A0A8S0VZS4"/>
<evidence type="ECO:0000313" key="1">
    <source>
        <dbReference type="EMBL" id="CAA7264051.1"/>
    </source>
</evidence>
<dbReference type="InterPro" id="IPR032675">
    <property type="entry name" value="LRR_dom_sf"/>
</dbReference>